<reference evidence="11" key="2">
    <citation type="journal article" date="2021" name="PeerJ">
        <title>Extensive microbial diversity within the chicken gut microbiome revealed by metagenomics and culture.</title>
        <authorList>
            <person name="Gilroy R."/>
            <person name="Ravi A."/>
            <person name="Getino M."/>
            <person name="Pursley I."/>
            <person name="Horton D.L."/>
            <person name="Alikhan N.F."/>
            <person name="Baker D."/>
            <person name="Gharbi K."/>
            <person name="Hall N."/>
            <person name="Watson M."/>
            <person name="Adriaenssens E.M."/>
            <person name="Foster-Nyarko E."/>
            <person name="Jarju S."/>
            <person name="Secka A."/>
            <person name="Antonio M."/>
            <person name="Oren A."/>
            <person name="Chaudhuri R.R."/>
            <person name="La Ragione R."/>
            <person name="Hildebrand F."/>
            <person name="Pallen M.J."/>
        </authorList>
    </citation>
    <scope>NUCLEOTIDE SEQUENCE</scope>
    <source>
        <strain evidence="11">B3-4054</strain>
    </source>
</reference>
<keyword evidence="5" id="KW-0411">Iron-sulfur</keyword>
<dbReference type="Pfam" id="PF00015">
    <property type="entry name" value="MCPsignal"/>
    <property type="match status" value="1"/>
</dbReference>
<dbReference type="InterPro" id="IPR004108">
    <property type="entry name" value="Fe_hydrogenase_lsu_C"/>
</dbReference>
<dbReference type="InterPro" id="IPR009016">
    <property type="entry name" value="Fe_hydrogenase"/>
</dbReference>
<dbReference type="PANTHER" id="PTHR43531:SF11">
    <property type="entry name" value="METHYL-ACCEPTING CHEMOTAXIS PROTEIN 3"/>
    <property type="match status" value="1"/>
</dbReference>
<organism evidence="11 12">
    <name type="scientific">Candidatus Avitreponema avistercoris</name>
    <dbReference type="NCBI Taxonomy" id="2840705"/>
    <lineage>
        <taxon>Bacteria</taxon>
        <taxon>Pseudomonadati</taxon>
        <taxon>Spirochaetota</taxon>
        <taxon>Spirochaetia</taxon>
        <taxon>Spirochaetales</taxon>
        <taxon>Candidatus Avitreponema</taxon>
    </lineage>
</organism>
<dbReference type="PROSITE" id="PS50111">
    <property type="entry name" value="CHEMOTAXIS_TRANSDUC_2"/>
    <property type="match status" value="1"/>
</dbReference>
<proteinExistence type="inferred from homology"/>
<evidence type="ECO:0000259" key="8">
    <source>
        <dbReference type="PROSITE" id="PS50111"/>
    </source>
</evidence>
<name>A0A9D9EV91_9SPIR</name>
<dbReference type="Gene3D" id="1.10.15.40">
    <property type="entry name" value="Electron transport complex subunit B, putative Fe-S cluster"/>
    <property type="match status" value="1"/>
</dbReference>
<keyword evidence="7" id="KW-0807">Transducer</keyword>
<dbReference type="Gene3D" id="3.40.50.1780">
    <property type="match status" value="1"/>
</dbReference>
<evidence type="ECO:0000313" key="11">
    <source>
        <dbReference type="EMBL" id="MBO8451029.1"/>
    </source>
</evidence>
<comment type="caution">
    <text evidence="11">The sequence shown here is derived from an EMBL/GenBank/DDBJ whole genome shotgun (WGS) entry which is preliminary data.</text>
</comment>
<keyword evidence="4" id="KW-0408">Iron</keyword>
<dbReference type="Gene3D" id="3.30.70.20">
    <property type="match status" value="1"/>
</dbReference>
<protein>
    <submittedName>
        <fullName evidence="11">4Fe-4S binding protein</fullName>
    </submittedName>
</protein>
<dbReference type="PANTHER" id="PTHR43531">
    <property type="entry name" value="PROTEIN ICFG"/>
    <property type="match status" value="1"/>
</dbReference>
<dbReference type="PROSITE" id="PS51379">
    <property type="entry name" value="4FE4S_FER_2"/>
    <property type="match status" value="1"/>
</dbReference>
<dbReference type="Gene3D" id="1.10.287.950">
    <property type="entry name" value="Methyl-accepting chemotaxis protein"/>
    <property type="match status" value="1"/>
</dbReference>
<reference evidence="11" key="1">
    <citation type="submission" date="2020-10" db="EMBL/GenBank/DDBJ databases">
        <authorList>
            <person name="Gilroy R."/>
        </authorList>
    </citation>
    <scope>NUCLEOTIDE SEQUENCE</scope>
    <source>
        <strain evidence="11">B3-4054</strain>
    </source>
</reference>
<dbReference type="GO" id="GO:0004888">
    <property type="term" value="F:transmembrane signaling receptor activity"/>
    <property type="evidence" value="ECO:0007669"/>
    <property type="project" value="InterPro"/>
</dbReference>
<dbReference type="SMART" id="SM00283">
    <property type="entry name" value="MA"/>
    <property type="match status" value="1"/>
</dbReference>
<dbReference type="GO" id="GO:0046872">
    <property type="term" value="F:metal ion binding"/>
    <property type="evidence" value="ECO:0007669"/>
    <property type="project" value="UniProtKB-KW"/>
</dbReference>
<gene>
    <name evidence="11" type="ORF">IAA96_08000</name>
</gene>
<dbReference type="GO" id="GO:0007165">
    <property type="term" value="P:signal transduction"/>
    <property type="evidence" value="ECO:0007669"/>
    <property type="project" value="UniProtKB-KW"/>
</dbReference>
<feature type="domain" description="Methyl-accepting transducer" evidence="8">
    <location>
        <begin position="428"/>
        <end position="660"/>
    </location>
</feature>
<keyword evidence="1" id="KW-0004">4Fe-4S</keyword>
<evidence type="ECO:0000256" key="2">
    <source>
        <dbReference type="ARBA" id="ARBA00022500"/>
    </source>
</evidence>
<evidence type="ECO:0000256" key="1">
    <source>
        <dbReference type="ARBA" id="ARBA00022485"/>
    </source>
</evidence>
<dbReference type="InterPro" id="IPR004090">
    <property type="entry name" value="Chemotax_Me-accpt_rcpt"/>
</dbReference>
<evidence type="ECO:0000256" key="5">
    <source>
        <dbReference type="ARBA" id="ARBA00023014"/>
    </source>
</evidence>
<sequence length="666" mass="73278">FCNNGAGDYVDVDHTLCIGCGACIAACTHGARHGLDDFSSFMDDLRTGKNIVAIVAPAATVQFQGMELELNGWLKSIGVRAVFDVSFGAELTSKSYCEYIKEKKPPLVISQPCPALVSYIELYQSDLLPYLAPVDSPMGHTVQMIRDFYPQYNDCAVAAISPCYAKRREFDGNGRGDYNVTMRSIHAWMEGNGVRLPSFPKVPYENPPAERGALYSLPGGLLRTAERIEPGIRRITRKIEGQPEMAEYFQGLAREISEKAELPYVLVDCLSCNKGCNCGPGTEPGRTGLPLDRVENFVEKRSAANVKYWRAKGWSEKSAQKKLENTISHFWKKDACTRRYTDRSQEVRGRLRIPSAEQLNEIYAGMGKIKPEDFLDCDSCGYGTCRNMAVAVFNGKNKKENCYHYMLRQIQIIHENSRKEIRSQVNKVTEAGLSNLEVTQNSVDELVRITDEMTDIVSSSSSAVEEMVSSIHSIEDTINKSFDTTGRLDGATSAGQTDLDEVGRLVGLVEQSSGGLAEMSRVIQSISAQTNLLAMNAAIEAAHAGESGKGFSVVAAEIRKLAENSGREAKKIAGVVKDMKSVIDSAFEKTVSTRTEFENIVRLSAEVKDMGLQIKTSVSEQTAGNRMILDAIVKLKDCEAKVKQASVRVHEATAQVQGVIRDFVLD</sequence>
<feature type="domain" description="4Fe-4S" evidence="10">
    <location>
        <begin position="358"/>
        <end position="419"/>
    </location>
</feature>
<keyword evidence="3" id="KW-0479">Metal-binding</keyword>
<evidence type="ECO:0000256" key="4">
    <source>
        <dbReference type="ARBA" id="ARBA00023004"/>
    </source>
</evidence>
<dbReference type="InterPro" id="IPR004089">
    <property type="entry name" value="MCPsignal_dom"/>
</dbReference>
<dbReference type="SUPFAM" id="SSF53920">
    <property type="entry name" value="Fe-only hydrogenase"/>
    <property type="match status" value="1"/>
</dbReference>
<dbReference type="Pfam" id="PF02906">
    <property type="entry name" value="Fe_hyd_lg_C"/>
    <property type="match status" value="1"/>
</dbReference>
<dbReference type="InterPro" id="IPR017896">
    <property type="entry name" value="4Fe4S_Fe-S-bd"/>
</dbReference>
<dbReference type="GO" id="GO:0005886">
    <property type="term" value="C:plasma membrane"/>
    <property type="evidence" value="ECO:0007669"/>
    <property type="project" value="TreeGrafter"/>
</dbReference>
<accession>A0A9D9EV91</accession>
<evidence type="ECO:0000259" key="9">
    <source>
        <dbReference type="PROSITE" id="PS51379"/>
    </source>
</evidence>
<evidence type="ECO:0000259" key="10">
    <source>
        <dbReference type="PROSITE" id="PS51656"/>
    </source>
</evidence>
<dbReference type="Gene3D" id="3.40.950.10">
    <property type="entry name" value="Fe-only Hydrogenase (Larger Subunit), Chain L, domain 3"/>
    <property type="match status" value="1"/>
</dbReference>
<dbReference type="Pfam" id="PF00037">
    <property type="entry name" value="Fer4"/>
    <property type="match status" value="1"/>
</dbReference>
<feature type="domain" description="4Fe-4S ferredoxin-type" evidence="9">
    <location>
        <begin position="8"/>
        <end position="37"/>
    </location>
</feature>
<evidence type="ECO:0000256" key="3">
    <source>
        <dbReference type="ARBA" id="ARBA00022723"/>
    </source>
</evidence>
<dbReference type="PRINTS" id="PR00260">
    <property type="entry name" value="CHEMTRNSDUCR"/>
</dbReference>
<dbReference type="InterPro" id="IPR007202">
    <property type="entry name" value="4Fe-4S_dom"/>
</dbReference>
<evidence type="ECO:0000256" key="6">
    <source>
        <dbReference type="ARBA" id="ARBA00029447"/>
    </source>
</evidence>
<dbReference type="PROSITE" id="PS51656">
    <property type="entry name" value="4FE4S"/>
    <property type="match status" value="1"/>
</dbReference>
<evidence type="ECO:0000313" key="12">
    <source>
        <dbReference type="Proteomes" id="UP000823616"/>
    </source>
</evidence>
<dbReference type="SUPFAM" id="SSF58104">
    <property type="entry name" value="Methyl-accepting chemotaxis protein (MCP) signaling domain"/>
    <property type="match status" value="1"/>
</dbReference>
<dbReference type="GO" id="GO:0006935">
    <property type="term" value="P:chemotaxis"/>
    <property type="evidence" value="ECO:0007669"/>
    <property type="project" value="UniProtKB-KW"/>
</dbReference>
<dbReference type="Proteomes" id="UP000823616">
    <property type="component" value="Unassembled WGS sequence"/>
</dbReference>
<keyword evidence="2" id="KW-0145">Chemotaxis</keyword>
<evidence type="ECO:0000256" key="7">
    <source>
        <dbReference type="PROSITE-ProRule" id="PRU00284"/>
    </source>
</evidence>
<comment type="similarity">
    <text evidence="6">Belongs to the methyl-accepting chemotaxis (MCP) protein family.</text>
</comment>
<feature type="non-terminal residue" evidence="11">
    <location>
        <position position="1"/>
    </location>
</feature>
<dbReference type="Pfam" id="PF04060">
    <property type="entry name" value="FeS"/>
    <property type="match status" value="1"/>
</dbReference>
<dbReference type="GO" id="GO:0051539">
    <property type="term" value="F:4 iron, 4 sulfur cluster binding"/>
    <property type="evidence" value="ECO:0007669"/>
    <property type="project" value="UniProtKB-KW"/>
</dbReference>
<dbReference type="EMBL" id="JADIMS010000152">
    <property type="protein sequence ID" value="MBO8451029.1"/>
    <property type="molecule type" value="Genomic_DNA"/>
</dbReference>
<dbReference type="InterPro" id="IPR051310">
    <property type="entry name" value="MCP_chemotaxis"/>
</dbReference>
<dbReference type="AlphaFoldDB" id="A0A9D9EV91"/>